<evidence type="ECO:0000313" key="1">
    <source>
        <dbReference type="EMBL" id="OGD87518.1"/>
    </source>
</evidence>
<reference evidence="1 2" key="1">
    <citation type="journal article" date="2016" name="Nat. Commun.">
        <title>Thousands of microbial genomes shed light on interconnected biogeochemical processes in an aquifer system.</title>
        <authorList>
            <person name="Anantharaman K."/>
            <person name="Brown C.T."/>
            <person name="Hug L.A."/>
            <person name="Sharon I."/>
            <person name="Castelle C.J."/>
            <person name="Probst A.J."/>
            <person name="Thomas B.C."/>
            <person name="Singh A."/>
            <person name="Wilkins M.J."/>
            <person name="Karaoz U."/>
            <person name="Brodie E.L."/>
            <person name="Williams K.H."/>
            <person name="Hubbard S.S."/>
            <person name="Banfield J.F."/>
        </authorList>
    </citation>
    <scope>NUCLEOTIDE SEQUENCE [LARGE SCALE GENOMIC DNA]</scope>
</reference>
<protein>
    <submittedName>
        <fullName evidence="1">Uncharacterized protein</fullName>
    </submittedName>
</protein>
<dbReference type="AlphaFoldDB" id="A0A1F5G6N7"/>
<organism evidence="1 2">
    <name type="scientific">Candidatus Curtissbacteria bacterium RIFCSPHIGHO2_01_FULL_41_11</name>
    <dbReference type="NCBI Taxonomy" id="1797711"/>
    <lineage>
        <taxon>Bacteria</taxon>
        <taxon>Candidatus Curtissiibacteriota</taxon>
    </lineage>
</organism>
<sequence length="122" mass="13494">MSASTLSAKYRVEKEIVDAIVDGLNSGEMTVEQAQQAARDTLATVGEIEQHEDSLVNFYKNLSDKYPVFKILYTKVKDEIIKSREISQYRQALGAIDAGNFDSAHQIAKTALAETAHETKVS</sequence>
<dbReference type="EMBL" id="MFAZ01000012">
    <property type="protein sequence ID" value="OGD87518.1"/>
    <property type="molecule type" value="Genomic_DNA"/>
</dbReference>
<gene>
    <name evidence="1" type="ORF">A2870_04175</name>
</gene>
<comment type="caution">
    <text evidence="1">The sequence shown here is derived from an EMBL/GenBank/DDBJ whole genome shotgun (WGS) entry which is preliminary data.</text>
</comment>
<name>A0A1F5G6N7_9BACT</name>
<accession>A0A1F5G6N7</accession>
<proteinExistence type="predicted"/>
<dbReference type="Proteomes" id="UP000179102">
    <property type="component" value="Unassembled WGS sequence"/>
</dbReference>
<dbReference type="STRING" id="1797711.A2870_04175"/>
<evidence type="ECO:0000313" key="2">
    <source>
        <dbReference type="Proteomes" id="UP000179102"/>
    </source>
</evidence>